<comment type="subcellular location">
    <subcellularLocation>
        <location evidence="6">Cytoplasm</location>
    </subcellularLocation>
</comment>
<evidence type="ECO:0000256" key="3">
    <source>
        <dbReference type="ARBA" id="ARBA00022603"/>
    </source>
</evidence>
<reference evidence="7 8" key="1">
    <citation type="submission" date="2015-05" db="EMBL/GenBank/DDBJ databases">
        <title>Complete genome sequence of Lactobacillus salivarius Ren, a probiotic strain with antitumor activity.</title>
        <authorList>
            <person name="Sun E."/>
            <person name="Zhao L."/>
            <person name="Liu S."/>
            <person name="Zhang M."/>
            <person name="Guo H."/>
            <person name="Ren F."/>
        </authorList>
    </citation>
    <scope>NUCLEOTIDE SEQUENCE [LARGE SCALE GENOMIC DNA]</scope>
    <source>
        <strain evidence="7 8">Ren</strain>
    </source>
</reference>
<dbReference type="GO" id="GO:0005840">
    <property type="term" value="C:ribosome"/>
    <property type="evidence" value="ECO:0007669"/>
    <property type="project" value="UniProtKB-KW"/>
</dbReference>
<evidence type="ECO:0000256" key="2">
    <source>
        <dbReference type="ARBA" id="ARBA00022490"/>
    </source>
</evidence>
<feature type="binding site" evidence="6">
    <location>
        <position position="227"/>
    </location>
    <ligand>
        <name>S-adenosyl-L-methionine</name>
        <dbReference type="ChEBI" id="CHEBI:59789"/>
    </ligand>
</feature>
<dbReference type="PIRSF" id="PIRSF000401">
    <property type="entry name" value="RPL11_MTase"/>
    <property type="match status" value="1"/>
</dbReference>
<dbReference type="Gene3D" id="3.40.50.150">
    <property type="entry name" value="Vaccinia Virus protein VP39"/>
    <property type="match status" value="1"/>
</dbReference>
<dbReference type="PATRIC" id="fig|1194971.3.peg.761"/>
<comment type="catalytic activity">
    <reaction evidence="6">
        <text>L-lysyl-[protein] + 3 S-adenosyl-L-methionine = N(6),N(6),N(6)-trimethyl-L-lysyl-[protein] + 3 S-adenosyl-L-homocysteine + 3 H(+)</text>
        <dbReference type="Rhea" id="RHEA:54192"/>
        <dbReference type="Rhea" id="RHEA-COMP:9752"/>
        <dbReference type="Rhea" id="RHEA-COMP:13826"/>
        <dbReference type="ChEBI" id="CHEBI:15378"/>
        <dbReference type="ChEBI" id="CHEBI:29969"/>
        <dbReference type="ChEBI" id="CHEBI:57856"/>
        <dbReference type="ChEBI" id="CHEBI:59789"/>
        <dbReference type="ChEBI" id="CHEBI:61961"/>
    </reaction>
</comment>
<dbReference type="Pfam" id="PF06325">
    <property type="entry name" value="PrmA"/>
    <property type="match status" value="1"/>
</dbReference>
<dbReference type="RefSeq" id="WP_014568374.1">
    <property type="nucleotide sequence ID" value="NZ_CP011403.1"/>
</dbReference>
<feature type="binding site" evidence="6">
    <location>
        <position position="184"/>
    </location>
    <ligand>
        <name>S-adenosyl-L-methionine</name>
        <dbReference type="ChEBI" id="CHEBI:59789"/>
    </ligand>
</feature>
<sequence>MEWNELSVTTTNEAIDAVVNILMENGAGGVQIDDSEGLEKVKVITYFPSKLGLVELIPELEEKIKKLNNFGLNPGEAKVSLTNLQDDAWVDLWKKYYHPVRLTKYLTIVPSWEEYQKEQEDEILIRLDPGRAFGTGTHPTTQLALQALETSVRGNESMIDVGTGSGVLSIAARHFGVDKVYAYDIDDNAVTAAKENFALNPISNNIEVKPNNLLEGIHKNVDIIVANILAEIIVPLIPQAKSNLKDGGIFITSGIINDKKELILTELEQNGFVVDEILNKKDWYSIIAHKPAKEDI</sequence>
<evidence type="ECO:0000256" key="1">
    <source>
        <dbReference type="ARBA" id="ARBA00009741"/>
    </source>
</evidence>
<keyword evidence="7" id="KW-0689">Ribosomal protein</keyword>
<dbReference type="PANTHER" id="PTHR43648:SF1">
    <property type="entry name" value="ELECTRON TRANSFER FLAVOPROTEIN BETA SUBUNIT LYSINE METHYLTRANSFERASE"/>
    <property type="match status" value="1"/>
</dbReference>
<gene>
    <name evidence="6" type="primary">prmA</name>
    <name evidence="7" type="ORF">LsR_00761</name>
</gene>
<dbReference type="InterPro" id="IPR029063">
    <property type="entry name" value="SAM-dependent_MTases_sf"/>
</dbReference>
<keyword evidence="2 6" id="KW-0963">Cytoplasm</keyword>
<comment type="similarity">
    <text evidence="1 6">Belongs to the methyltransferase superfamily. PrmA family.</text>
</comment>
<keyword evidence="7" id="KW-0687">Ribonucleoprotein</keyword>
<keyword evidence="5 6" id="KW-0949">S-adenosyl-L-methionine</keyword>
<evidence type="ECO:0000256" key="6">
    <source>
        <dbReference type="HAMAP-Rule" id="MF_00735"/>
    </source>
</evidence>
<dbReference type="Proteomes" id="UP000035027">
    <property type="component" value="Chromosome"/>
</dbReference>
<keyword evidence="4 6" id="KW-0808">Transferase</keyword>
<name>A0A0F7PTX9_9LACO</name>
<protein>
    <recommendedName>
        <fullName evidence="6">Ribosomal protein L11 methyltransferase</fullName>
        <shortName evidence="6">L11 Mtase</shortName>
        <ecNumber evidence="6">2.1.1.-</ecNumber>
    </recommendedName>
</protein>
<dbReference type="HAMAP" id="MF_00735">
    <property type="entry name" value="Methyltr_PrmA"/>
    <property type="match status" value="1"/>
</dbReference>
<dbReference type="AlphaFoldDB" id="A0A0F7PTX9"/>
<dbReference type="InterPro" id="IPR004498">
    <property type="entry name" value="Ribosomal_PrmA_MeTrfase"/>
</dbReference>
<dbReference type="SUPFAM" id="SSF53335">
    <property type="entry name" value="S-adenosyl-L-methionine-dependent methyltransferases"/>
    <property type="match status" value="1"/>
</dbReference>
<dbReference type="GO" id="GO:0005737">
    <property type="term" value="C:cytoplasm"/>
    <property type="evidence" value="ECO:0007669"/>
    <property type="project" value="UniProtKB-SubCell"/>
</dbReference>
<feature type="binding site" evidence="6">
    <location>
        <position position="162"/>
    </location>
    <ligand>
        <name>S-adenosyl-L-methionine</name>
        <dbReference type="ChEBI" id="CHEBI:59789"/>
    </ligand>
</feature>
<accession>A0A0F7PTX9</accession>
<comment type="function">
    <text evidence="6">Methylates ribosomal protein L11.</text>
</comment>
<dbReference type="EMBL" id="CP011403">
    <property type="protein sequence ID" value="AKI04308.1"/>
    <property type="molecule type" value="Genomic_DNA"/>
</dbReference>
<feature type="binding site" evidence="6">
    <location>
        <position position="141"/>
    </location>
    <ligand>
        <name>S-adenosyl-L-methionine</name>
        <dbReference type="ChEBI" id="CHEBI:59789"/>
    </ligand>
</feature>
<evidence type="ECO:0000313" key="7">
    <source>
        <dbReference type="EMBL" id="AKI04308.1"/>
    </source>
</evidence>
<dbReference type="PANTHER" id="PTHR43648">
    <property type="entry name" value="ELECTRON TRANSFER FLAVOPROTEIN BETA SUBUNIT LYSINE METHYLTRANSFERASE"/>
    <property type="match status" value="1"/>
</dbReference>
<evidence type="ECO:0000256" key="4">
    <source>
        <dbReference type="ARBA" id="ARBA00022679"/>
    </source>
</evidence>
<dbReference type="GO" id="GO:0032259">
    <property type="term" value="P:methylation"/>
    <property type="evidence" value="ECO:0007669"/>
    <property type="project" value="UniProtKB-KW"/>
</dbReference>
<keyword evidence="3 6" id="KW-0489">Methyltransferase</keyword>
<organism evidence="7 8">
    <name type="scientific">Ligilactobacillus salivarius str. Ren</name>
    <dbReference type="NCBI Taxonomy" id="1194971"/>
    <lineage>
        <taxon>Bacteria</taxon>
        <taxon>Bacillati</taxon>
        <taxon>Bacillota</taxon>
        <taxon>Bacilli</taxon>
        <taxon>Lactobacillales</taxon>
        <taxon>Lactobacillaceae</taxon>
        <taxon>Ligilactobacillus</taxon>
    </lineage>
</organism>
<dbReference type="GO" id="GO:0016279">
    <property type="term" value="F:protein-lysine N-methyltransferase activity"/>
    <property type="evidence" value="ECO:0007669"/>
    <property type="project" value="RHEA"/>
</dbReference>
<dbReference type="EC" id="2.1.1.-" evidence="6"/>
<proteinExistence type="inferred from homology"/>
<dbReference type="InterPro" id="IPR050078">
    <property type="entry name" value="Ribosomal_L11_MeTrfase_PrmA"/>
</dbReference>
<evidence type="ECO:0000256" key="5">
    <source>
        <dbReference type="ARBA" id="ARBA00022691"/>
    </source>
</evidence>
<dbReference type="NCBIfam" id="TIGR00406">
    <property type="entry name" value="prmA"/>
    <property type="match status" value="1"/>
</dbReference>
<evidence type="ECO:0000313" key="8">
    <source>
        <dbReference type="Proteomes" id="UP000035027"/>
    </source>
</evidence>
<dbReference type="CDD" id="cd02440">
    <property type="entry name" value="AdoMet_MTases"/>
    <property type="match status" value="1"/>
</dbReference>